<dbReference type="EMBL" id="FCOL02000020">
    <property type="protein sequence ID" value="SAL66115.1"/>
    <property type="molecule type" value="Genomic_DNA"/>
</dbReference>
<sequence>MKNDPSLQAAGAIEAEPPRADPSPDAQAASFDTPNYEDLLPYLLLPMAGSY</sequence>
<protein>
    <submittedName>
        <fullName evidence="2">Uncharacterized protein</fullName>
    </submittedName>
</protein>
<gene>
    <name evidence="2" type="ORF">AWB67_03633</name>
</gene>
<keyword evidence="3" id="KW-1185">Reference proteome</keyword>
<comment type="caution">
    <text evidence="2">The sequence shown here is derived from an EMBL/GenBank/DDBJ whole genome shotgun (WGS) entry which is preliminary data.</text>
</comment>
<evidence type="ECO:0000313" key="3">
    <source>
        <dbReference type="Proteomes" id="UP000054925"/>
    </source>
</evidence>
<dbReference type="RefSeq" id="WP_200822252.1">
    <property type="nucleotide sequence ID" value="NZ_FCOL02000020.1"/>
</dbReference>
<feature type="region of interest" description="Disordered" evidence="1">
    <location>
        <begin position="1"/>
        <end position="33"/>
    </location>
</feature>
<organism evidence="2 3">
    <name type="scientific">Caballeronia terrestris</name>
    <dbReference type="NCBI Taxonomy" id="1226301"/>
    <lineage>
        <taxon>Bacteria</taxon>
        <taxon>Pseudomonadati</taxon>
        <taxon>Pseudomonadota</taxon>
        <taxon>Betaproteobacteria</taxon>
        <taxon>Burkholderiales</taxon>
        <taxon>Burkholderiaceae</taxon>
        <taxon>Caballeronia</taxon>
    </lineage>
</organism>
<evidence type="ECO:0000313" key="2">
    <source>
        <dbReference type="EMBL" id="SAL66115.1"/>
    </source>
</evidence>
<evidence type="ECO:0000256" key="1">
    <source>
        <dbReference type="SAM" id="MobiDB-lite"/>
    </source>
</evidence>
<dbReference type="AlphaFoldDB" id="A0A158JBQ5"/>
<dbReference type="Proteomes" id="UP000054925">
    <property type="component" value="Unassembled WGS sequence"/>
</dbReference>
<proteinExistence type="predicted"/>
<name>A0A158JBQ5_9BURK</name>
<accession>A0A158JBQ5</accession>
<reference evidence="2" key="1">
    <citation type="submission" date="2016-01" db="EMBL/GenBank/DDBJ databases">
        <authorList>
            <person name="Peeters C."/>
        </authorList>
    </citation>
    <scope>NUCLEOTIDE SEQUENCE [LARGE SCALE GENOMIC DNA]</scope>
    <source>
        <strain evidence="2">LMG 22937</strain>
    </source>
</reference>